<accession>A0A820YVN7</accession>
<keyword evidence="4 5" id="KW-0472">Membrane</keyword>
<dbReference type="EMBL" id="CAJOBO010005933">
    <property type="protein sequence ID" value="CAF4553620.1"/>
    <property type="molecule type" value="Genomic_DNA"/>
</dbReference>
<feature type="transmembrane region" description="Helical" evidence="5">
    <location>
        <begin position="12"/>
        <end position="29"/>
    </location>
</feature>
<feature type="transmembrane region" description="Helical" evidence="5">
    <location>
        <begin position="50"/>
        <end position="71"/>
    </location>
</feature>
<dbReference type="Proteomes" id="UP000663833">
    <property type="component" value="Unassembled WGS sequence"/>
</dbReference>
<dbReference type="EMBL" id="CAJNYV010001598">
    <property type="protein sequence ID" value="CAF3429105.1"/>
    <property type="molecule type" value="Genomic_DNA"/>
</dbReference>
<evidence type="ECO:0000313" key="11">
    <source>
        <dbReference type="EMBL" id="CAF4553620.1"/>
    </source>
</evidence>
<dbReference type="GO" id="GO:0016020">
    <property type="term" value="C:membrane"/>
    <property type="evidence" value="ECO:0007669"/>
    <property type="project" value="UniProtKB-SubCell"/>
</dbReference>
<dbReference type="EMBL" id="CAJOBP010008573">
    <property type="protein sequence ID" value="CAF4537442.1"/>
    <property type="molecule type" value="Genomic_DNA"/>
</dbReference>
<comment type="subcellular location">
    <subcellularLocation>
        <location evidence="1">Membrane</location>
    </subcellularLocation>
</comment>
<dbReference type="AlphaFoldDB" id="A0A820YVN7"/>
<evidence type="ECO:0000256" key="2">
    <source>
        <dbReference type="ARBA" id="ARBA00022692"/>
    </source>
</evidence>
<evidence type="ECO:0000256" key="3">
    <source>
        <dbReference type="ARBA" id="ARBA00022989"/>
    </source>
</evidence>
<protein>
    <recommendedName>
        <fullName evidence="6">G-protein coupled receptors family 1 profile domain-containing protein</fullName>
    </recommendedName>
</protein>
<dbReference type="Proteomes" id="UP000663825">
    <property type="component" value="Unassembled WGS sequence"/>
</dbReference>
<feature type="transmembrane region" description="Helical" evidence="5">
    <location>
        <begin position="91"/>
        <end position="114"/>
    </location>
</feature>
<organism evidence="11 13">
    <name type="scientific">Rotaria socialis</name>
    <dbReference type="NCBI Taxonomy" id="392032"/>
    <lineage>
        <taxon>Eukaryota</taxon>
        <taxon>Metazoa</taxon>
        <taxon>Spiralia</taxon>
        <taxon>Gnathifera</taxon>
        <taxon>Rotifera</taxon>
        <taxon>Eurotatoria</taxon>
        <taxon>Bdelloidea</taxon>
        <taxon>Philodinida</taxon>
        <taxon>Philodinidae</taxon>
        <taxon>Rotaria</taxon>
    </lineage>
</organism>
<gene>
    <name evidence="11" type="ORF">HFQ381_LOCUS31025</name>
    <name evidence="9" type="ORF">KIK155_LOCUS10664</name>
    <name evidence="8" type="ORF">LUA448_LOCUS5608</name>
    <name evidence="7" type="ORF">TIS948_LOCUS2918</name>
    <name evidence="12" type="ORF">TOA249_LOCUS20549</name>
    <name evidence="10" type="ORF">UJA718_LOCUS28561</name>
</gene>
<reference evidence="11" key="1">
    <citation type="submission" date="2021-02" db="EMBL/GenBank/DDBJ databases">
        <authorList>
            <person name="Nowell W R."/>
        </authorList>
    </citation>
    <scope>NUCLEOTIDE SEQUENCE</scope>
</reference>
<evidence type="ECO:0000256" key="5">
    <source>
        <dbReference type="SAM" id="Phobius"/>
    </source>
</evidence>
<dbReference type="Proteomes" id="UP000663865">
    <property type="component" value="Unassembled WGS sequence"/>
</dbReference>
<dbReference type="EMBL" id="CAJNXB010000135">
    <property type="protein sequence ID" value="CAF3029865.1"/>
    <property type="molecule type" value="Genomic_DNA"/>
</dbReference>
<dbReference type="PROSITE" id="PS50262">
    <property type="entry name" value="G_PROTEIN_RECEP_F1_2"/>
    <property type="match status" value="1"/>
</dbReference>
<feature type="domain" description="G-protein coupled receptors family 1 profile" evidence="6">
    <location>
        <begin position="1"/>
        <end position="115"/>
    </location>
</feature>
<evidence type="ECO:0000313" key="10">
    <source>
        <dbReference type="EMBL" id="CAF4537442.1"/>
    </source>
</evidence>
<evidence type="ECO:0000313" key="13">
    <source>
        <dbReference type="Proteomes" id="UP000663851"/>
    </source>
</evidence>
<dbReference type="InterPro" id="IPR017452">
    <property type="entry name" value="GPCR_Rhodpsn_7TM"/>
</dbReference>
<evidence type="ECO:0000313" key="14">
    <source>
        <dbReference type="Proteomes" id="UP000663873"/>
    </source>
</evidence>
<dbReference type="Proteomes" id="UP000663873">
    <property type="component" value="Unassembled WGS sequence"/>
</dbReference>
<evidence type="ECO:0000313" key="9">
    <source>
        <dbReference type="EMBL" id="CAF3429105.1"/>
    </source>
</evidence>
<evidence type="ECO:0000313" key="12">
    <source>
        <dbReference type="EMBL" id="CAF4753662.1"/>
    </source>
</evidence>
<evidence type="ECO:0000313" key="7">
    <source>
        <dbReference type="EMBL" id="CAF3029865.1"/>
    </source>
</evidence>
<dbReference type="EMBL" id="CAJNYD010000476">
    <property type="protein sequence ID" value="CAF3264712.1"/>
    <property type="molecule type" value="Genomic_DNA"/>
</dbReference>
<dbReference type="Proteomes" id="UP000663838">
    <property type="component" value="Unassembled WGS sequence"/>
</dbReference>
<evidence type="ECO:0000313" key="8">
    <source>
        <dbReference type="EMBL" id="CAF3264712.1"/>
    </source>
</evidence>
<evidence type="ECO:0000256" key="4">
    <source>
        <dbReference type="ARBA" id="ARBA00023136"/>
    </source>
</evidence>
<name>A0A820YVN7_9BILA</name>
<proteinExistence type="predicted"/>
<sequence length="115" mass="12668">MPSLLCKISSVLYTGGGVFALVCLYLAAIDRYLQTCPSAVKRQWMTLERALLLLCIFAFLSINLGLPFGIFRDVIPSIEQCDVVNAKFARLSFYFYAIIGIVSAGALLVVFGYLT</sequence>
<comment type="caution">
    <text evidence="11">The sequence shown here is derived from an EMBL/GenBank/DDBJ whole genome shotgun (WGS) entry which is preliminary data.</text>
</comment>
<dbReference type="SUPFAM" id="SSF81321">
    <property type="entry name" value="Family A G protein-coupled receptor-like"/>
    <property type="match status" value="1"/>
</dbReference>
<evidence type="ECO:0000256" key="1">
    <source>
        <dbReference type="ARBA" id="ARBA00004370"/>
    </source>
</evidence>
<evidence type="ECO:0000259" key="6">
    <source>
        <dbReference type="PROSITE" id="PS50262"/>
    </source>
</evidence>
<dbReference type="Proteomes" id="UP000663851">
    <property type="component" value="Unassembled WGS sequence"/>
</dbReference>
<dbReference type="Gene3D" id="1.20.1070.10">
    <property type="entry name" value="Rhodopsin 7-helix transmembrane proteins"/>
    <property type="match status" value="1"/>
</dbReference>
<keyword evidence="2 5" id="KW-0812">Transmembrane</keyword>
<keyword evidence="3 5" id="KW-1133">Transmembrane helix</keyword>
<dbReference type="OrthoDB" id="10415308at2759"/>
<dbReference type="EMBL" id="CAJOBS010001695">
    <property type="protein sequence ID" value="CAF4753662.1"/>
    <property type="molecule type" value="Genomic_DNA"/>
</dbReference>
<keyword evidence="14" id="KW-1185">Reference proteome</keyword>